<organism evidence="3">
    <name type="scientific">viral metagenome</name>
    <dbReference type="NCBI Taxonomy" id="1070528"/>
    <lineage>
        <taxon>unclassified sequences</taxon>
        <taxon>metagenomes</taxon>
        <taxon>organismal metagenomes</taxon>
    </lineage>
</organism>
<evidence type="ECO:0000259" key="2">
    <source>
        <dbReference type="SMART" id="SM00672"/>
    </source>
</evidence>
<accession>A0A6C0JPC8</accession>
<dbReference type="PANTHER" id="PTHR12203">
    <property type="entry name" value="KDEL LYS-ASP-GLU-LEU CONTAINING - RELATED"/>
    <property type="match status" value="1"/>
</dbReference>
<sequence length="1140" mass="132063">MKIGLCMIVKNEAHIVHEALQCTLPLISTYCIVDTGSTDNTIEIIKKFYDSKNIQGTVHERPWKNFGHNRSEALALCDGAMDYALIIDADDTIEFPENGLETIQKILDANPNACNIIIKEGPIEYWRSQIFKCNDNWGYVGVLHEYPSNKKGNNLIAKLPTDIFMTSRRLGGRNLTGDKMKRDIAVLSRGIIDEPDNERYYFYLAQSYRDDGDNLNAIKYYTKRFEMGRWYEEAWFSAFQIGLCYKRMSNFLMFEYWMQKAHEFYPRRGEAMYSLTEYFRQTNQFYKAYHYCQVGLNSNLSKEDVLFVEKFPNNAGFLYEKTVLDHYIFSDKNIGVKDSTNYLLKYSDHVPNIVSNLKFYISPIKSTSTPLNIPLVFGSDFRPTAVSVYDYPHANVRFVNYLPPVNGEYKTKDGSPVVTRNLNYNLETKEYSIIPDSTPLFESSIKGLEDMRVYKFNDKVYYTASNYYEYKQDTISIVHGEYGSNPIAIDSPTNARCEKNWLHVKDNEFIYNWHPLTIGRIIDNKFIITKQIKTPPLFSLFRGSAITEMDDYILALVHFCEYSMNRNYYHCFVKIDKDSYDVTEVSLPFIFKNVGIEYCLSMYKTDCFVTFNDSEPTRVNIDFSSIQWISLVPNTITRRMKGANVYWAGKYSICAPRRTIEDIVFNTIADKPLDIIFTQDDGIFSRYEYNEILKTTTETRIVISSESSYNSLNGRSIICALSTRGYSNNNVLLLPLDDDTCKLGLSHIFPSMPDWDSRKSIAFWRGNLGGYERPSVRENIVMKLHGNVHSDVKFAFFGYNGTYSENIDKKFIGDRCEMDKFLEYKYLLIIDGTCIASNLQWVFGSGSVPVLITHPKNDWWFKSYVKDMENCIMINYNLSNLEEKIEWLVQNDDKAKEIAINATTLAQKIFTPQFQKAYIRSRIAEILSFDGKEQNLLEREYQIKCDTPSDINEHLPTLREYASECSTIVECGVRGVTSSYAFACGLIGNAKNSFTLIDNCECNNVYPFLDLCKALNVNATFLQQSDIECPLINTDLLFIDTWHIYGQLKRELAYWHSSVNKYIIMHDTTVDEWYGEALRCRMDVPLASKNSGIPEEEIEKGLWPAIEEFLEEHPEWKIKERFKNNNGLTILMRVETNCTD</sequence>
<protein>
    <recommendedName>
        <fullName evidence="2">Glycosyl transferase CAP10 domain-containing protein</fullName>
    </recommendedName>
</protein>
<dbReference type="Gene3D" id="1.25.40.10">
    <property type="entry name" value="Tetratricopeptide repeat domain"/>
    <property type="match status" value="1"/>
</dbReference>
<dbReference type="SMART" id="SM00672">
    <property type="entry name" value="CAP10"/>
    <property type="match status" value="1"/>
</dbReference>
<evidence type="ECO:0000313" key="3">
    <source>
        <dbReference type="EMBL" id="QHU06550.1"/>
    </source>
</evidence>
<dbReference type="AlphaFoldDB" id="A0A6C0JPC8"/>
<dbReference type="SUPFAM" id="SSF53448">
    <property type="entry name" value="Nucleotide-diphospho-sugar transferases"/>
    <property type="match status" value="1"/>
</dbReference>
<evidence type="ECO:0000256" key="1">
    <source>
        <dbReference type="ARBA" id="ARBA00022679"/>
    </source>
</evidence>
<dbReference type="InterPro" id="IPR011990">
    <property type="entry name" value="TPR-like_helical_dom_sf"/>
</dbReference>
<dbReference type="SUPFAM" id="SSF81901">
    <property type="entry name" value="HCP-like"/>
    <property type="match status" value="1"/>
</dbReference>
<proteinExistence type="predicted"/>
<reference evidence="3" key="1">
    <citation type="journal article" date="2020" name="Nature">
        <title>Giant virus diversity and host interactions through global metagenomics.</title>
        <authorList>
            <person name="Schulz F."/>
            <person name="Roux S."/>
            <person name="Paez-Espino D."/>
            <person name="Jungbluth S."/>
            <person name="Walsh D.A."/>
            <person name="Denef V.J."/>
            <person name="McMahon K.D."/>
            <person name="Konstantinidis K.T."/>
            <person name="Eloe-Fadrosh E.A."/>
            <person name="Kyrpides N.C."/>
            <person name="Woyke T."/>
        </authorList>
    </citation>
    <scope>NUCLEOTIDE SEQUENCE</scope>
    <source>
        <strain evidence="3">GVMAG-S-1035315-10</strain>
    </source>
</reference>
<dbReference type="InterPro" id="IPR051091">
    <property type="entry name" value="O-Glucosyltr/Glycosyltrsf_90"/>
</dbReference>
<dbReference type="GO" id="GO:0016740">
    <property type="term" value="F:transferase activity"/>
    <property type="evidence" value="ECO:0007669"/>
    <property type="project" value="UniProtKB-KW"/>
</dbReference>
<keyword evidence="1" id="KW-0808">Transferase</keyword>
<dbReference type="Pfam" id="PF05686">
    <property type="entry name" value="Glyco_transf_90"/>
    <property type="match status" value="1"/>
</dbReference>
<feature type="domain" description="Glycosyl transferase CAP10" evidence="2">
    <location>
        <begin position="667"/>
        <end position="930"/>
    </location>
</feature>
<dbReference type="Gene3D" id="3.90.550.10">
    <property type="entry name" value="Spore Coat Polysaccharide Biosynthesis Protein SpsA, Chain A"/>
    <property type="match status" value="1"/>
</dbReference>
<dbReference type="InterPro" id="IPR001173">
    <property type="entry name" value="Glyco_trans_2-like"/>
</dbReference>
<name>A0A6C0JPC8_9ZZZZ</name>
<dbReference type="EMBL" id="MN740657">
    <property type="protein sequence ID" value="QHU06550.1"/>
    <property type="molecule type" value="Genomic_DNA"/>
</dbReference>
<dbReference type="Pfam" id="PF00535">
    <property type="entry name" value="Glycos_transf_2"/>
    <property type="match status" value="1"/>
</dbReference>
<dbReference type="InterPro" id="IPR029044">
    <property type="entry name" value="Nucleotide-diphossugar_trans"/>
</dbReference>
<dbReference type="PANTHER" id="PTHR12203:SF35">
    <property type="entry name" value="PROTEIN O-GLUCOSYLTRANSFERASE 1"/>
    <property type="match status" value="1"/>
</dbReference>
<dbReference type="InterPro" id="IPR006598">
    <property type="entry name" value="CAP10"/>
</dbReference>